<accession>A0A1D1VMA8</accession>
<evidence type="ECO:0000313" key="3">
    <source>
        <dbReference type="Proteomes" id="UP000186922"/>
    </source>
</evidence>
<evidence type="ECO:0000256" key="1">
    <source>
        <dbReference type="SAM" id="MobiDB-lite"/>
    </source>
</evidence>
<dbReference type="OrthoDB" id="10530656at2759"/>
<feature type="region of interest" description="Disordered" evidence="1">
    <location>
        <begin position="164"/>
        <end position="185"/>
    </location>
</feature>
<organism evidence="2 3">
    <name type="scientific">Ramazzottius varieornatus</name>
    <name type="common">Water bear</name>
    <name type="synonym">Tardigrade</name>
    <dbReference type="NCBI Taxonomy" id="947166"/>
    <lineage>
        <taxon>Eukaryota</taxon>
        <taxon>Metazoa</taxon>
        <taxon>Ecdysozoa</taxon>
        <taxon>Tardigrada</taxon>
        <taxon>Eutardigrada</taxon>
        <taxon>Parachela</taxon>
        <taxon>Hypsibioidea</taxon>
        <taxon>Ramazzottiidae</taxon>
        <taxon>Ramazzottius</taxon>
    </lineage>
</organism>
<keyword evidence="3" id="KW-1185">Reference proteome</keyword>
<feature type="compositionally biased region" description="Polar residues" evidence="1">
    <location>
        <begin position="42"/>
        <end position="58"/>
    </location>
</feature>
<name>A0A1D1VMA8_RAMVA</name>
<feature type="compositionally biased region" description="Basic and acidic residues" evidence="1">
    <location>
        <begin position="1"/>
        <end position="10"/>
    </location>
</feature>
<feature type="region of interest" description="Disordered" evidence="1">
    <location>
        <begin position="1"/>
        <end position="113"/>
    </location>
</feature>
<sequence length="185" mass="20633">MGNHESREHGQATTHHTAQRQRSAPSTSSPHIDPSSPAGRQRSASQRYRTSSLSAQSQRYRHNSESSCYSYSPYSSSLEGGYSDPGDGMQPMTFGGDYKKKVTPATKPESFDKAHGNKLRIDLNSMARKNGSGFDLDWQYDKKKRQKVISQRSLDSSHPLYHKLTPKIVEEGSYPTSSSTTRGQM</sequence>
<dbReference type="AlphaFoldDB" id="A0A1D1VMA8"/>
<evidence type="ECO:0000313" key="2">
    <source>
        <dbReference type="EMBL" id="GAU99628.1"/>
    </source>
</evidence>
<feature type="compositionally biased region" description="Polar residues" evidence="1">
    <location>
        <begin position="11"/>
        <end position="30"/>
    </location>
</feature>
<reference evidence="2 3" key="1">
    <citation type="journal article" date="2016" name="Nat. Commun.">
        <title>Extremotolerant tardigrade genome and improved radiotolerance of human cultured cells by tardigrade-unique protein.</title>
        <authorList>
            <person name="Hashimoto T."/>
            <person name="Horikawa D.D."/>
            <person name="Saito Y."/>
            <person name="Kuwahara H."/>
            <person name="Kozuka-Hata H."/>
            <person name="Shin-I T."/>
            <person name="Minakuchi Y."/>
            <person name="Ohishi K."/>
            <person name="Motoyama A."/>
            <person name="Aizu T."/>
            <person name="Enomoto A."/>
            <person name="Kondo K."/>
            <person name="Tanaka S."/>
            <person name="Hara Y."/>
            <person name="Koshikawa S."/>
            <person name="Sagara H."/>
            <person name="Miura T."/>
            <person name="Yokobori S."/>
            <person name="Miyagawa K."/>
            <person name="Suzuki Y."/>
            <person name="Kubo T."/>
            <person name="Oyama M."/>
            <person name="Kohara Y."/>
            <person name="Fujiyama A."/>
            <person name="Arakawa K."/>
            <person name="Katayama T."/>
            <person name="Toyoda A."/>
            <person name="Kunieda T."/>
        </authorList>
    </citation>
    <scope>NUCLEOTIDE SEQUENCE [LARGE SCALE GENOMIC DNA]</scope>
    <source>
        <strain evidence="2 3">YOKOZUNA-1</strain>
    </source>
</reference>
<comment type="caution">
    <text evidence="2">The sequence shown here is derived from an EMBL/GenBank/DDBJ whole genome shotgun (WGS) entry which is preliminary data.</text>
</comment>
<proteinExistence type="predicted"/>
<feature type="compositionally biased region" description="Polar residues" evidence="1">
    <location>
        <begin position="174"/>
        <end position="185"/>
    </location>
</feature>
<gene>
    <name evidence="2" type="primary">RvY_10596-1</name>
    <name evidence="2" type="synonym">RvY_10596.1</name>
    <name evidence="2" type="ORF">RvY_10596</name>
</gene>
<feature type="compositionally biased region" description="Low complexity" evidence="1">
    <location>
        <begin position="65"/>
        <end position="82"/>
    </location>
</feature>
<dbReference type="Proteomes" id="UP000186922">
    <property type="component" value="Unassembled WGS sequence"/>
</dbReference>
<protein>
    <submittedName>
        <fullName evidence="2">Uncharacterized protein</fullName>
    </submittedName>
</protein>
<dbReference type="EMBL" id="BDGG01000005">
    <property type="protein sequence ID" value="GAU99628.1"/>
    <property type="molecule type" value="Genomic_DNA"/>
</dbReference>